<evidence type="ECO:0000313" key="3">
    <source>
        <dbReference type="EMBL" id="GES48936.1"/>
    </source>
</evidence>
<evidence type="ECO:0000256" key="2">
    <source>
        <dbReference type="SAM" id="Phobius"/>
    </source>
</evidence>
<dbReference type="EMBL" id="BLAJ01000002">
    <property type="protein sequence ID" value="GES48936.1"/>
    <property type="molecule type" value="Genomic_DNA"/>
</dbReference>
<protein>
    <submittedName>
        <fullName evidence="3">Uncharacterized protein</fullName>
    </submittedName>
</protein>
<reference evidence="3 4" key="1">
    <citation type="journal article" date="2020" name="Genome Biol. Evol.">
        <title>Rhizobium dioscoreae sp. nov., a plant growth-promoting bacterium isolated from yam (Dioscorea species).</title>
        <authorList>
            <person name="Ouyabe M."/>
            <person name="Tanaka N."/>
            <person name="Shiwa Y."/>
            <person name="Fujita N."/>
            <person name="Kikuno H."/>
            <person name="Babil P."/>
            <person name="Shiwachi H."/>
        </authorList>
    </citation>
    <scope>NUCLEOTIDE SEQUENCE [LARGE SCALE GENOMIC DNA]</scope>
    <source>
        <strain evidence="3 4">S-93</strain>
    </source>
</reference>
<gene>
    <name evidence="3" type="ORF">RsS93_15500</name>
</gene>
<dbReference type="RefSeq" id="WP_173002466.1">
    <property type="nucleotide sequence ID" value="NZ_BLAI01000005.1"/>
</dbReference>
<name>A0ABQ0Z0Q4_9HYPH</name>
<evidence type="ECO:0000256" key="1">
    <source>
        <dbReference type="SAM" id="MobiDB-lite"/>
    </source>
</evidence>
<organism evidence="3 4">
    <name type="scientific">Rhizobium dioscoreae</name>
    <dbReference type="NCBI Taxonomy" id="2653122"/>
    <lineage>
        <taxon>Bacteria</taxon>
        <taxon>Pseudomonadati</taxon>
        <taxon>Pseudomonadota</taxon>
        <taxon>Alphaproteobacteria</taxon>
        <taxon>Hyphomicrobiales</taxon>
        <taxon>Rhizobiaceae</taxon>
        <taxon>Rhizobium/Agrobacterium group</taxon>
        <taxon>Rhizobium</taxon>
    </lineage>
</organism>
<keyword evidence="4" id="KW-1185">Reference proteome</keyword>
<feature type="compositionally biased region" description="Basic and acidic residues" evidence="1">
    <location>
        <begin position="1"/>
        <end position="11"/>
    </location>
</feature>
<keyword evidence="2" id="KW-0472">Membrane</keyword>
<feature type="region of interest" description="Disordered" evidence="1">
    <location>
        <begin position="1"/>
        <end position="20"/>
    </location>
</feature>
<dbReference type="Proteomes" id="UP000390335">
    <property type="component" value="Unassembled WGS sequence"/>
</dbReference>
<feature type="transmembrane region" description="Helical" evidence="2">
    <location>
        <begin position="27"/>
        <end position="46"/>
    </location>
</feature>
<comment type="caution">
    <text evidence="3">The sequence shown here is derived from an EMBL/GenBank/DDBJ whole genome shotgun (WGS) entry which is preliminary data.</text>
</comment>
<proteinExistence type="predicted"/>
<keyword evidence="2" id="KW-1133">Transmembrane helix</keyword>
<accession>A0ABQ0Z0Q4</accession>
<keyword evidence="2" id="KW-0812">Transmembrane</keyword>
<sequence>MSDNVIKFERRPKPKPPRQTPPWLKRLLAILAIIAFFVAAFAYFTLKNGGAGPTF</sequence>
<evidence type="ECO:0000313" key="4">
    <source>
        <dbReference type="Proteomes" id="UP000390335"/>
    </source>
</evidence>